<keyword evidence="3" id="KW-1185">Reference proteome</keyword>
<dbReference type="RefSeq" id="WP_381363795.1">
    <property type="nucleotide sequence ID" value="NZ_JBHSOA010000035.1"/>
</dbReference>
<reference evidence="3" key="1">
    <citation type="journal article" date="2019" name="Int. J. Syst. Evol. Microbiol.">
        <title>The Global Catalogue of Microorganisms (GCM) 10K type strain sequencing project: providing services to taxonomists for standard genome sequencing and annotation.</title>
        <authorList>
            <consortium name="The Broad Institute Genomics Platform"/>
            <consortium name="The Broad Institute Genome Sequencing Center for Infectious Disease"/>
            <person name="Wu L."/>
            <person name="Ma J."/>
        </authorList>
    </citation>
    <scope>NUCLEOTIDE SEQUENCE [LARGE SCALE GENOMIC DNA]</scope>
    <source>
        <strain evidence="3">JCM 10411</strain>
    </source>
</reference>
<evidence type="ECO:0000313" key="3">
    <source>
        <dbReference type="Proteomes" id="UP001596180"/>
    </source>
</evidence>
<name>A0ABW1E0D9_9ACTN</name>
<sequence length="284" mass="29039">MPLTTTGELVGRAATAGSAVASFNVITLEHIEAVIAGAESVNAPVVLQVSENAVKFRYGRLLPLARAAVAAAEQASVPVALHLDHVQSDTLLRQAPDAGFGSVMYDAARLPYAENLAATRAAVDWVHARGLWIEAELGEIGGKGGRPPLDAHAPGARTDPDQARAFVADSGVDALAVAVGTTHAMTTRTAALDHALLGRLSATLDVPLVLHGSSGLPDAELTAAVGSGIAKVNIGTALNIAMTGAIRDFLAARPEAVDSRGYLTVGREAMTRAVADIIGTLTAP</sequence>
<gene>
    <name evidence="2" type="ORF">ACFPZI_16730</name>
</gene>
<evidence type="ECO:0000256" key="1">
    <source>
        <dbReference type="ARBA" id="ARBA00001947"/>
    </source>
</evidence>
<dbReference type="NCBIfam" id="TIGR00167">
    <property type="entry name" value="cbbA"/>
    <property type="match status" value="1"/>
</dbReference>
<proteinExistence type="predicted"/>
<organism evidence="2 3">
    <name type="scientific">Streptomyces chlorus</name>
    <dbReference type="NCBI Taxonomy" id="887452"/>
    <lineage>
        <taxon>Bacteria</taxon>
        <taxon>Bacillati</taxon>
        <taxon>Actinomycetota</taxon>
        <taxon>Actinomycetes</taxon>
        <taxon>Kitasatosporales</taxon>
        <taxon>Streptomycetaceae</taxon>
        <taxon>Streptomyces</taxon>
    </lineage>
</organism>
<dbReference type="SUPFAM" id="SSF51569">
    <property type="entry name" value="Aldolase"/>
    <property type="match status" value="1"/>
</dbReference>
<comment type="cofactor">
    <cofactor evidence="1">
        <name>Zn(2+)</name>
        <dbReference type="ChEBI" id="CHEBI:29105"/>
    </cofactor>
</comment>
<dbReference type="Pfam" id="PF01116">
    <property type="entry name" value="F_bP_aldolase"/>
    <property type="match status" value="1"/>
</dbReference>
<comment type="caution">
    <text evidence="2">The sequence shown here is derived from an EMBL/GenBank/DDBJ whole genome shotgun (WGS) entry which is preliminary data.</text>
</comment>
<dbReference type="InterPro" id="IPR050246">
    <property type="entry name" value="Class_II_FBP_aldolase"/>
</dbReference>
<dbReference type="InterPro" id="IPR000771">
    <property type="entry name" value="FBA_II"/>
</dbReference>
<dbReference type="Proteomes" id="UP001596180">
    <property type="component" value="Unassembled WGS sequence"/>
</dbReference>
<accession>A0ABW1E0D9</accession>
<dbReference type="Gene3D" id="3.20.20.70">
    <property type="entry name" value="Aldolase class I"/>
    <property type="match status" value="1"/>
</dbReference>
<dbReference type="CDD" id="cd00947">
    <property type="entry name" value="TBP_aldolase_IIB"/>
    <property type="match status" value="1"/>
</dbReference>
<dbReference type="PIRSF" id="PIRSF001359">
    <property type="entry name" value="F_bP_aldolase_II"/>
    <property type="match status" value="1"/>
</dbReference>
<protein>
    <submittedName>
        <fullName evidence="2">Ketose-bisphosphate aldolase</fullName>
    </submittedName>
</protein>
<dbReference type="InterPro" id="IPR013785">
    <property type="entry name" value="Aldolase_TIM"/>
</dbReference>
<dbReference type="PANTHER" id="PTHR30304:SF0">
    <property type="entry name" value="D-TAGATOSE-1,6-BISPHOSPHATE ALDOLASE SUBUNIT GATY-RELATED"/>
    <property type="match status" value="1"/>
</dbReference>
<dbReference type="EMBL" id="JBHSOA010000035">
    <property type="protein sequence ID" value="MFC5853404.1"/>
    <property type="molecule type" value="Genomic_DNA"/>
</dbReference>
<evidence type="ECO:0000313" key="2">
    <source>
        <dbReference type="EMBL" id="MFC5853404.1"/>
    </source>
</evidence>
<dbReference type="PANTHER" id="PTHR30304">
    <property type="entry name" value="D-TAGATOSE-1,6-BISPHOSPHATE ALDOLASE"/>
    <property type="match status" value="1"/>
</dbReference>